<evidence type="ECO:0000313" key="6">
    <source>
        <dbReference type="EMBL" id="NIJ50863.1"/>
    </source>
</evidence>
<feature type="transmembrane region" description="Helical" evidence="5">
    <location>
        <begin position="91"/>
        <end position="112"/>
    </location>
</feature>
<dbReference type="Gene3D" id="1.20.1740.10">
    <property type="entry name" value="Amino acid/polyamine transporter I"/>
    <property type="match status" value="1"/>
</dbReference>
<dbReference type="EMBL" id="JAASQJ010000001">
    <property type="protein sequence ID" value="NIJ50863.1"/>
    <property type="molecule type" value="Genomic_DNA"/>
</dbReference>
<dbReference type="PANTHER" id="PTHR11785:SF512">
    <property type="entry name" value="SOBREMESA, ISOFORM B"/>
    <property type="match status" value="1"/>
</dbReference>
<feature type="transmembrane region" description="Helical" evidence="5">
    <location>
        <begin position="287"/>
        <end position="306"/>
    </location>
</feature>
<feature type="transmembrane region" description="Helical" evidence="5">
    <location>
        <begin position="132"/>
        <end position="153"/>
    </location>
</feature>
<dbReference type="PANTHER" id="PTHR11785">
    <property type="entry name" value="AMINO ACID TRANSPORTER"/>
    <property type="match status" value="1"/>
</dbReference>
<accession>A0ABX0UEA5</accession>
<organism evidence="6 7">
    <name type="scientific">Dyadobacter arcticus</name>
    <dbReference type="NCBI Taxonomy" id="1078754"/>
    <lineage>
        <taxon>Bacteria</taxon>
        <taxon>Pseudomonadati</taxon>
        <taxon>Bacteroidota</taxon>
        <taxon>Cytophagia</taxon>
        <taxon>Cytophagales</taxon>
        <taxon>Spirosomataceae</taxon>
        <taxon>Dyadobacter</taxon>
    </lineage>
</organism>
<feature type="transmembrane region" description="Helical" evidence="5">
    <location>
        <begin position="422"/>
        <end position="439"/>
    </location>
</feature>
<evidence type="ECO:0000256" key="2">
    <source>
        <dbReference type="ARBA" id="ARBA00022692"/>
    </source>
</evidence>
<comment type="subcellular location">
    <subcellularLocation>
        <location evidence="1">Membrane</location>
        <topology evidence="1">Multi-pass membrane protein</topology>
    </subcellularLocation>
</comment>
<feature type="transmembrane region" description="Helical" evidence="5">
    <location>
        <begin position="12"/>
        <end position="34"/>
    </location>
</feature>
<keyword evidence="2 5" id="KW-0812">Transmembrane</keyword>
<dbReference type="RefSeq" id="WP_167265920.1">
    <property type="nucleotide sequence ID" value="NZ_JAASQJ010000001.1"/>
</dbReference>
<gene>
    <name evidence="6" type="ORF">FHS68_000019</name>
</gene>
<feature type="transmembrane region" description="Helical" evidence="5">
    <location>
        <begin position="198"/>
        <end position="217"/>
    </location>
</feature>
<dbReference type="InterPro" id="IPR002293">
    <property type="entry name" value="AA/rel_permease1"/>
</dbReference>
<feature type="transmembrane region" description="Helical" evidence="5">
    <location>
        <begin position="327"/>
        <end position="349"/>
    </location>
</feature>
<keyword evidence="4 5" id="KW-0472">Membrane</keyword>
<protein>
    <submittedName>
        <fullName evidence="6">APA family basic amino acid/polyamine antiporter</fullName>
    </submittedName>
</protein>
<feature type="transmembrane region" description="Helical" evidence="5">
    <location>
        <begin position="46"/>
        <end position="70"/>
    </location>
</feature>
<comment type="caution">
    <text evidence="6">The sequence shown here is derived from an EMBL/GenBank/DDBJ whole genome shotgun (WGS) entry which is preliminary data.</text>
</comment>
<evidence type="ECO:0000313" key="7">
    <source>
        <dbReference type="Proteomes" id="UP001179181"/>
    </source>
</evidence>
<dbReference type="Pfam" id="PF13520">
    <property type="entry name" value="AA_permease_2"/>
    <property type="match status" value="1"/>
</dbReference>
<evidence type="ECO:0000256" key="1">
    <source>
        <dbReference type="ARBA" id="ARBA00004141"/>
    </source>
</evidence>
<evidence type="ECO:0000256" key="3">
    <source>
        <dbReference type="ARBA" id="ARBA00022989"/>
    </source>
</evidence>
<evidence type="ECO:0000256" key="4">
    <source>
        <dbReference type="ARBA" id="ARBA00023136"/>
    </source>
</evidence>
<evidence type="ECO:0000256" key="5">
    <source>
        <dbReference type="SAM" id="Phobius"/>
    </source>
</evidence>
<feature type="transmembrane region" description="Helical" evidence="5">
    <location>
        <begin position="361"/>
        <end position="381"/>
    </location>
</feature>
<dbReference type="Proteomes" id="UP001179181">
    <property type="component" value="Unassembled WGS sequence"/>
</dbReference>
<feature type="transmembrane region" description="Helical" evidence="5">
    <location>
        <begin position="393"/>
        <end position="416"/>
    </location>
</feature>
<name>A0ABX0UEA5_9BACT</name>
<proteinExistence type="predicted"/>
<dbReference type="PIRSF" id="PIRSF006060">
    <property type="entry name" value="AA_transporter"/>
    <property type="match status" value="1"/>
</dbReference>
<dbReference type="InterPro" id="IPR050598">
    <property type="entry name" value="AminoAcid_Transporter"/>
</dbReference>
<feature type="transmembrane region" description="Helical" evidence="5">
    <location>
        <begin position="160"/>
        <end position="178"/>
    </location>
</feature>
<keyword evidence="3 5" id="KW-1133">Transmembrane helix</keyword>
<feature type="transmembrane region" description="Helical" evidence="5">
    <location>
        <begin position="238"/>
        <end position="260"/>
    </location>
</feature>
<sequence length="444" mass="48139">MEQPSTRNELFKILGVGFGIAVTIGGTIGTGILRKPGPIAAQLGEPWLIMTLWVAVSLYAFLGTLCTIELGTSMPKAGAWYIYAQRAFGNYAGFVVGINSWLGTCSALGFGVYTMSEYLALLIPSFVGYEPYVAAAILVILTGIHWIGLALASTFQNVMSVLKGIGLFLFVAICYIYGDEVTAAQATSTTSKIIETGSWIAPVIFSLQAIFYTYDGWHTAAYFSEEDRDPTKNLPKSMIGGVLLIIAIYLLCNLAILHILPMNELSQSKLAAADAIRLIFGEGSGKIVTLFLMISILGIVNAQLLFNPRVLYSMSRDGLFLKAGIRVNKGGTPAVAMLITAGVAVMLILIGKDACEKLSDIATFFFVLGYTSGFASLLALRKNEPLLPRPWKVPAYPFLPILMLILSLAFLVSAVIQDLPSSKFALLFMIISYPVFLLVRRFNQ</sequence>
<reference evidence="6 7" key="1">
    <citation type="submission" date="2020-03" db="EMBL/GenBank/DDBJ databases">
        <title>Genomic Encyclopedia of Type Strains, Phase IV (KMG-IV): sequencing the most valuable type-strain genomes for metagenomic binning, comparative biology and taxonomic classification.</title>
        <authorList>
            <person name="Goeker M."/>
        </authorList>
    </citation>
    <scope>NUCLEOTIDE SEQUENCE [LARGE SCALE GENOMIC DNA]</scope>
    <source>
        <strain evidence="6 7">DSM 102865</strain>
    </source>
</reference>
<keyword evidence="7" id="KW-1185">Reference proteome</keyword>